<evidence type="ECO:0008006" key="4">
    <source>
        <dbReference type="Google" id="ProtNLM"/>
    </source>
</evidence>
<dbReference type="RefSeq" id="WP_085411915.1">
    <property type="nucleotide sequence ID" value="NZ_WAEL01000006.1"/>
</dbReference>
<dbReference type="EMBL" id="WAEL01000006">
    <property type="protein sequence ID" value="NID12073.1"/>
    <property type="molecule type" value="Genomic_DNA"/>
</dbReference>
<evidence type="ECO:0000313" key="2">
    <source>
        <dbReference type="EMBL" id="NID12073.1"/>
    </source>
</evidence>
<feature type="signal peptide" evidence="1">
    <location>
        <begin position="1"/>
        <end position="19"/>
    </location>
</feature>
<dbReference type="Proteomes" id="UP000606008">
    <property type="component" value="Unassembled WGS sequence"/>
</dbReference>
<gene>
    <name evidence="2" type="ORF">F7231_18015</name>
</gene>
<evidence type="ECO:0000313" key="3">
    <source>
        <dbReference type="Proteomes" id="UP000606008"/>
    </source>
</evidence>
<keyword evidence="3" id="KW-1185">Reference proteome</keyword>
<proteinExistence type="predicted"/>
<accession>A0ABX0QMQ9</accession>
<reference evidence="3" key="2">
    <citation type="submission" date="2023-07" db="EMBL/GenBank/DDBJ databases">
        <authorList>
            <person name="Jung D.-H."/>
        </authorList>
    </citation>
    <scope>NUCLEOTIDE SEQUENCE [LARGE SCALE GENOMIC DNA]</scope>
    <source>
        <strain evidence="3">JA-25</strain>
    </source>
</reference>
<keyword evidence="1" id="KW-0732">Signal</keyword>
<name>A0ABX0QMQ9_9BACT</name>
<protein>
    <recommendedName>
        <fullName evidence="4">Extracellular endo-alpha-(1-&gt;5)-L-arabinanase C-terminal domain-containing protein</fullName>
    </recommendedName>
</protein>
<reference evidence="3" key="1">
    <citation type="submission" date="2019-09" db="EMBL/GenBank/DDBJ databases">
        <authorList>
            <person name="Jung D.-H."/>
        </authorList>
    </citation>
    <scope>NUCLEOTIDE SEQUENCE [LARGE SCALE GENOMIC DNA]</scope>
    <source>
        <strain evidence="3">JA-25</strain>
    </source>
</reference>
<organism evidence="2 3">
    <name type="scientific">Fibrivirga algicola</name>
    <dbReference type="NCBI Taxonomy" id="2950420"/>
    <lineage>
        <taxon>Bacteria</taxon>
        <taxon>Pseudomonadati</taxon>
        <taxon>Bacteroidota</taxon>
        <taxon>Cytophagia</taxon>
        <taxon>Cytophagales</taxon>
        <taxon>Spirosomataceae</taxon>
        <taxon>Fibrivirga</taxon>
    </lineage>
</organism>
<comment type="caution">
    <text evidence="2">The sequence shown here is derived from an EMBL/GenBank/DDBJ whole genome shotgun (WGS) entry which is preliminary data.</text>
</comment>
<evidence type="ECO:0000256" key="1">
    <source>
        <dbReference type="SAM" id="SignalP"/>
    </source>
</evidence>
<sequence>MKKLFFSLFLSLATLVAFAQNPIDGNWKGSRETPNGTFEVNYTFKVEGNKLTGTWKTQFGESPLQEGTVDGKKISFSISFNDRKMSYTGELVSDKEIVVKSERGEMKLAKQ</sequence>
<feature type="chain" id="PRO_5046600029" description="Extracellular endo-alpha-(1-&gt;5)-L-arabinanase C-terminal domain-containing protein" evidence="1">
    <location>
        <begin position="20"/>
        <end position="111"/>
    </location>
</feature>